<accession>A0A2I2KYK2</accession>
<proteinExistence type="predicted"/>
<protein>
    <submittedName>
        <fullName evidence="2">Uncharacterized protein</fullName>
    </submittedName>
</protein>
<evidence type="ECO:0000256" key="1">
    <source>
        <dbReference type="SAM" id="MobiDB-lite"/>
    </source>
</evidence>
<feature type="region of interest" description="Disordered" evidence="1">
    <location>
        <begin position="141"/>
        <end position="174"/>
    </location>
</feature>
<name>A0A2I2KYK2_9ACTN</name>
<sequence length="174" mass="18450">MSPGRVVMVAASSRRYCGERCGGGWPVVDRHRRAPRSFGEVVGGSVGSRGTRRVSGPVISGWHEGRPVQIGSPLAKLIVQGVTVRAVQRRNSPAVMRSGARSAIVADQCAGTAAGAPWFTNPEITEHAMWGDWRRPPHAVSLPLRLPPRTRAAGPPPAVAGRPVSPHPDKLAGR</sequence>
<feature type="compositionally biased region" description="Low complexity" evidence="1">
    <location>
        <begin position="141"/>
        <end position="164"/>
    </location>
</feature>
<evidence type="ECO:0000313" key="3">
    <source>
        <dbReference type="Proteomes" id="UP000234331"/>
    </source>
</evidence>
<dbReference type="EMBL" id="FZMO01000468">
    <property type="protein sequence ID" value="SNQ50737.1"/>
    <property type="molecule type" value="Genomic_DNA"/>
</dbReference>
<organism evidence="2 3">
    <name type="scientific">Frankia canadensis</name>
    <dbReference type="NCBI Taxonomy" id="1836972"/>
    <lineage>
        <taxon>Bacteria</taxon>
        <taxon>Bacillati</taxon>
        <taxon>Actinomycetota</taxon>
        <taxon>Actinomycetes</taxon>
        <taxon>Frankiales</taxon>
        <taxon>Frankiaceae</taxon>
        <taxon>Frankia</taxon>
    </lineage>
</organism>
<evidence type="ECO:0000313" key="2">
    <source>
        <dbReference type="EMBL" id="SNQ50737.1"/>
    </source>
</evidence>
<dbReference type="AlphaFoldDB" id="A0A2I2KYK2"/>
<keyword evidence="3" id="KW-1185">Reference proteome</keyword>
<reference evidence="2 3" key="1">
    <citation type="submission" date="2017-06" db="EMBL/GenBank/DDBJ databases">
        <authorList>
            <person name="Kim H.J."/>
            <person name="Triplett B.A."/>
        </authorList>
    </citation>
    <scope>NUCLEOTIDE SEQUENCE [LARGE SCALE GENOMIC DNA]</scope>
    <source>
        <strain evidence="2">FRACA_ARgP5</strain>
    </source>
</reference>
<dbReference type="Proteomes" id="UP000234331">
    <property type="component" value="Unassembled WGS sequence"/>
</dbReference>
<gene>
    <name evidence="2" type="ORF">FRACA_520002</name>
</gene>